<evidence type="ECO:0000256" key="2">
    <source>
        <dbReference type="ARBA" id="ARBA00023002"/>
    </source>
</evidence>
<dbReference type="InterPro" id="IPR013154">
    <property type="entry name" value="ADH-like_N"/>
</dbReference>
<protein>
    <submittedName>
        <fullName evidence="4">NADP-dependent oxidoreductase</fullName>
    </submittedName>
</protein>
<accession>A0A5B9E6J1</accession>
<dbReference type="CDD" id="cd05289">
    <property type="entry name" value="MDR_like_2"/>
    <property type="match status" value="1"/>
</dbReference>
<keyword evidence="5" id="KW-1185">Reference proteome</keyword>
<dbReference type="SUPFAM" id="SSF50129">
    <property type="entry name" value="GroES-like"/>
    <property type="match status" value="1"/>
</dbReference>
<evidence type="ECO:0000313" key="4">
    <source>
        <dbReference type="EMBL" id="QEE27882.1"/>
    </source>
</evidence>
<keyword evidence="2" id="KW-0560">Oxidoreductase</keyword>
<keyword evidence="1" id="KW-0521">NADP</keyword>
<dbReference type="InterPro" id="IPR036291">
    <property type="entry name" value="NAD(P)-bd_dom_sf"/>
</dbReference>
<dbReference type="SUPFAM" id="SSF51735">
    <property type="entry name" value="NAD(P)-binding Rossmann-fold domains"/>
    <property type="match status" value="1"/>
</dbReference>
<evidence type="ECO:0000256" key="1">
    <source>
        <dbReference type="ARBA" id="ARBA00022857"/>
    </source>
</evidence>
<dbReference type="OrthoDB" id="9792162at2"/>
<dbReference type="InterPro" id="IPR020843">
    <property type="entry name" value="ER"/>
</dbReference>
<organism evidence="4 5">
    <name type="scientific">Terriglobus albidus</name>
    <dbReference type="NCBI Taxonomy" id="1592106"/>
    <lineage>
        <taxon>Bacteria</taxon>
        <taxon>Pseudomonadati</taxon>
        <taxon>Acidobacteriota</taxon>
        <taxon>Terriglobia</taxon>
        <taxon>Terriglobales</taxon>
        <taxon>Acidobacteriaceae</taxon>
        <taxon>Terriglobus</taxon>
    </lineage>
</organism>
<reference evidence="4 5" key="1">
    <citation type="submission" date="2019-08" db="EMBL/GenBank/DDBJ databases">
        <title>Complete genome sequence of Terriglobus albidus strain ORNL.</title>
        <authorList>
            <person name="Podar M."/>
        </authorList>
    </citation>
    <scope>NUCLEOTIDE SEQUENCE [LARGE SCALE GENOMIC DNA]</scope>
    <source>
        <strain evidence="4 5">ORNL</strain>
    </source>
</reference>
<dbReference type="SMART" id="SM00829">
    <property type="entry name" value="PKS_ER"/>
    <property type="match status" value="1"/>
</dbReference>
<dbReference type="GO" id="GO:0016651">
    <property type="term" value="F:oxidoreductase activity, acting on NAD(P)H"/>
    <property type="evidence" value="ECO:0007669"/>
    <property type="project" value="TreeGrafter"/>
</dbReference>
<dbReference type="Gene3D" id="3.40.50.720">
    <property type="entry name" value="NAD(P)-binding Rossmann-like Domain"/>
    <property type="match status" value="1"/>
</dbReference>
<dbReference type="InterPro" id="IPR011032">
    <property type="entry name" value="GroES-like_sf"/>
</dbReference>
<dbReference type="Gene3D" id="3.90.180.10">
    <property type="entry name" value="Medium-chain alcohol dehydrogenases, catalytic domain"/>
    <property type="match status" value="1"/>
</dbReference>
<gene>
    <name evidence="4" type="ORF">FTW19_07670</name>
</gene>
<dbReference type="GO" id="GO:0070402">
    <property type="term" value="F:NADPH binding"/>
    <property type="evidence" value="ECO:0007669"/>
    <property type="project" value="TreeGrafter"/>
</dbReference>
<dbReference type="PANTHER" id="PTHR48106">
    <property type="entry name" value="QUINONE OXIDOREDUCTASE PIG3-RELATED"/>
    <property type="match status" value="1"/>
</dbReference>
<dbReference type="Pfam" id="PF08240">
    <property type="entry name" value="ADH_N"/>
    <property type="match status" value="1"/>
</dbReference>
<evidence type="ECO:0000259" key="3">
    <source>
        <dbReference type="SMART" id="SM00829"/>
    </source>
</evidence>
<dbReference type="Pfam" id="PF13602">
    <property type="entry name" value="ADH_zinc_N_2"/>
    <property type="match status" value="1"/>
</dbReference>
<sequence>MQAVCIHRYGGPEELVLEEVPDPVPGEGEILVRLLATSVNPIDYKMRSGATKERFPLQFPAILGRDLSGIVESTGPGVTQFEPGQKVLALAWHTYAELVTVKANDVTHLPDGVDPVAAAALPLVSLTGDQLVRRAAKVHAGRTVLVTGALGSVGRAAIHSARKAGATVLAGVRKTQIEQALGLNANGVFALDDDNALKTLPPLDAVADTIGGDIATKLIAKVKSGGMYGSVVGPPKNAQQFPAITVNAMMAVPDPSKVREFADDVRDGKFRLPIRTELPLTEAAEAHRMAEHGGGSQGKILLF</sequence>
<dbReference type="Proteomes" id="UP000321820">
    <property type="component" value="Chromosome"/>
</dbReference>
<evidence type="ECO:0000313" key="5">
    <source>
        <dbReference type="Proteomes" id="UP000321820"/>
    </source>
</evidence>
<proteinExistence type="predicted"/>
<dbReference type="AlphaFoldDB" id="A0A5B9E6J1"/>
<dbReference type="EMBL" id="CP042806">
    <property type="protein sequence ID" value="QEE27882.1"/>
    <property type="molecule type" value="Genomic_DNA"/>
</dbReference>
<name>A0A5B9E6J1_9BACT</name>
<dbReference type="KEGG" id="talb:FTW19_07670"/>
<dbReference type="RefSeq" id="WP_147647072.1">
    <property type="nucleotide sequence ID" value="NZ_CP042806.1"/>
</dbReference>
<feature type="domain" description="Enoyl reductase (ER)" evidence="3">
    <location>
        <begin position="10"/>
        <end position="302"/>
    </location>
</feature>